<sequence length="418" mass="47576">MKVGMSDLISFAHDLNNLVKAILKSECSTVARDASDARNTINTFSSKWLQEAELCMRETYGYDLCLQQLGKTRWNSTHVCFASLLRVYSALEMLELKFRDKDDFPNKLRVFGRATFWNTLADAVRPLSYASFKLEKDENTMADVVVCYLDIFTGFSRSQYTSSNLNREVEKRWLQCEQPLMLLALFLHPAHKAPGKQLVDKRPLTSVGSLCRIGVYYFRRFNLSDDTTRLFEDLHWWNMGEDSTILSFAGFYLSPQVLALYAYGNAGSKLPTLAVAILSIVVNTATCERYFSELALIHTAKRNRMDPEKARKLALVRKRVRENGCADSGGVSKRRRLTDPTERKRLRDRDDRFTCCNGENDMAFESVVGSGCALQFWPDVLCELESDDDPPVVLAVNNEDTATATTEAERFNIKVMEI</sequence>
<evidence type="ECO:0000256" key="1">
    <source>
        <dbReference type="SAM" id="MobiDB-lite"/>
    </source>
</evidence>
<dbReference type="SUPFAM" id="SSF53098">
    <property type="entry name" value="Ribonuclease H-like"/>
    <property type="match status" value="1"/>
</dbReference>
<dbReference type="AlphaFoldDB" id="A0A081AQM9"/>
<evidence type="ECO:0000313" key="4">
    <source>
        <dbReference type="Proteomes" id="UP000028582"/>
    </source>
</evidence>
<name>A0A081AQM9_PHYNI</name>
<accession>A0A081AQM9</accession>
<dbReference type="Pfam" id="PF05699">
    <property type="entry name" value="Dimer_Tnp_hAT"/>
    <property type="match status" value="1"/>
</dbReference>
<dbReference type="InterPro" id="IPR012337">
    <property type="entry name" value="RNaseH-like_sf"/>
</dbReference>
<dbReference type="GO" id="GO:0046983">
    <property type="term" value="F:protein dimerization activity"/>
    <property type="evidence" value="ECO:0007669"/>
    <property type="project" value="InterPro"/>
</dbReference>
<feature type="region of interest" description="Disordered" evidence="1">
    <location>
        <begin position="324"/>
        <end position="343"/>
    </location>
</feature>
<dbReference type="Proteomes" id="UP000028582">
    <property type="component" value="Unassembled WGS sequence"/>
</dbReference>
<reference evidence="3 4" key="1">
    <citation type="submission" date="2013-11" db="EMBL/GenBank/DDBJ databases">
        <title>The Genome Sequence of Phytophthora parasitica P1976.</title>
        <authorList>
            <consortium name="The Broad Institute Genomics Platform"/>
            <person name="Russ C."/>
            <person name="Tyler B."/>
            <person name="Panabieres F."/>
            <person name="Shan W."/>
            <person name="Tripathy S."/>
            <person name="Grunwald N."/>
            <person name="Machado M."/>
            <person name="Johnson C.S."/>
            <person name="Walker B."/>
            <person name="Young S."/>
            <person name="Zeng Q."/>
            <person name="Gargeya S."/>
            <person name="Fitzgerald M."/>
            <person name="Haas B."/>
            <person name="Abouelleil A."/>
            <person name="Allen A.W."/>
            <person name="Alvarado L."/>
            <person name="Arachchi H.M."/>
            <person name="Berlin A.M."/>
            <person name="Chapman S.B."/>
            <person name="Gainer-Dewar J."/>
            <person name="Goldberg J."/>
            <person name="Griggs A."/>
            <person name="Gujja S."/>
            <person name="Hansen M."/>
            <person name="Howarth C."/>
            <person name="Imamovic A."/>
            <person name="Ireland A."/>
            <person name="Larimer J."/>
            <person name="McCowan C."/>
            <person name="Murphy C."/>
            <person name="Pearson M."/>
            <person name="Poon T.W."/>
            <person name="Priest M."/>
            <person name="Roberts A."/>
            <person name="Saif S."/>
            <person name="Shea T."/>
            <person name="Sisk P."/>
            <person name="Sykes S."/>
            <person name="Wortman J."/>
            <person name="Nusbaum C."/>
            <person name="Birren B."/>
        </authorList>
    </citation>
    <scope>NUCLEOTIDE SEQUENCE [LARGE SCALE GENOMIC DNA]</scope>
    <source>
        <strain evidence="3 4">P1976</strain>
    </source>
</reference>
<protein>
    <recommendedName>
        <fullName evidence="2">HAT C-terminal dimerisation domain-containing protein</fullName>
    </recommendedName>
</protein>
<dbReference type="EMBL" id="ANJA01000893">
    <property type="protein sequence ID" value="ETO81190.1"/>
    <property type="molecule type" value="Genomic_DNA"/>
</dbReference>
<comment type="caution">
    <text evidence="3">The sequence shown here is derived from an EMBL/GenBank/DDBJ whole genome shotgun (WGS) entry which is preliminary data.</text>
</comment>
<organism evidence="3 4">
    <name type="scientific">Phytophthora nicotianae P1976</name>
    <dbReference type="NCBI Taxonomy" id="1317066"/>
    <lineage>
        <taxon>Eukaryota</taxon>
        <taxon>Sar</taxon>
        <taxon>Stramenopiles</taxon>
        <taxon>Oomycota</taxon>
        <taxon>Peronosporomycetes</taxon>
        <taxon>Peronosporales</taxon>
        <taxon>Peronosporaceae</taxon>
        <taxon>Phytophthora</taxon>
    </lineage>
</organism>
<evidence type="ECO:0000259" key="2">
    <source>
        <dbReference type="Pfam" id="PF05699"/>
    </source>
</evidence>
<dbReference type="InterPro" id="IPR008906">
    <property type="entry name" value="HATC_C_dom"/>
</dbReference>
<gene>
    <name evidence="3" type="ORF">F444_04445</name>
</gene>
<feature type="domain" description="HAT C-terminal dimerisation" evidence="2">
    <location>
        <begin position="270"/>
        <end position="317"/>
    </location>
</feature>
<evidence type="ECO:0000313" key="3">
    <source>
        <dbReference type="EMBL" id="ETO81190.1"/>
    </source>
</evidence>
<proteinExistence type="predicted"/>